<evidence type="ECO:0000313" key="2">
    <source>
        <dbReference type="EMBL" id="EYU33834.1"/>
    </source>
</evidence>
<keyword evidence="1" id="KW-0732">Signal</keyword>
<feature type="chain" id="PRO_5001504432" description="Pollen Ole e 1 allergen and extensin family protein" evidence="1">
    <location>
        <begin position="31"/>
        <end position="209"/>
    </location>
</feature>
<organism evidence="2 3">
    <name type="scientific">Erythranthe guttata</name>
    <name type="common">Yellow monkey flower</name>
    <name type="synonym">Mimulus guttatus</name>
    <dbReference type="NCBI Taxonomy" id="4155"/>
    <lineage>
        <taxon>Eukaryota</taxon>
        <taxon>Viridiplantae</taxon>
        <taxon>Streptophyta</taxon>
        <taxon>Embryophyta</taxon>
        <taxon>Tracheophyta</taxon>
        <taxon>Spermatophyta</taxon>
        <taxon>Magnoliopsida</taxon>
        <taxon>eudicotyledons</taxon>
        <taxon>Gunneridae</taxon>
        <taxon>Pentapetalae</taxon>
        <taxon>asterids</taxon>
        <taxon>lamiids</taxon>
        <taxon>Lamiales</taxon>
        <taxon>Phrymaceae</taxon>
        <taxon>Erythranthe</taxon>
    </lineage>
</organism>
<dbReference type="PhylomeDB" id="A0A022R1H1"/>
<evidence type="ECO:0000256" key="1">
    <source>
        <dbReference type="SAM" id="SignalP"/>
    </source>
</evidence>
<keyword evidence="3" id="KW-1185">Reference proteome</keyword>
<dbReference type="OMA" id="HANIHDP"/>
<dbReference type="AlphaFoldDB" id="A0A022R1H1"/>
<name>A0A022R1H1_ERYGU</name>
<dbReference type="Proteomes" id="UP000030748">
    <property type="component" value="Unassembled WGS sequence"/>
</dbReference>
<reference evidence="2 3" key="1">
    <citation type="journal article" date="2013" name="Proc. Natl. Acad. Sci. U.S.A.">
        <title>Fine-scale variation in meiotic recombination in Mimulus inferred from population shotgun sequencing.</title>
        <authorList>
            <person name="Hellsten U."/>
            <person name="Wright K.M."/>
            <person name="Jenkins J."/>
            <person name="Shu S."/>
            <person name="Yuan Y."/>
            <person name="Wessler S.R."/>
            <person name="Schmutz J."/>
            <person name="Willis J.H."/>
            <person name="Rokhsar D.S."/>
        </authorList>
    </citation>
    <scope>NUCLEOTIDE SEQUENCE [LARGE SCALE GENOMIC DNA]</scope>
    <source>
        <strain evidence="3">cv. DUN x IM62</strain>
    </source>
</reference>
<dbReference type="EMBL" id="KI630752">
    <property type="protein sequence ID" value="EYU33834.1"/>
    <property type="molecule type" value="Genomic_DNA"/>
</dbReference>
<dbReference type="PANTHER" id="PTHR47273:SF6">
    <property type="entry name" value="POLLEN OLE E 1 ALLERGEN AND EXTENSIN FAMILY PROTEIN"/>
    <property type="match status" value="1"/>
</dbReference>
<accession>A0A022R1H1</accession>
<dbReference type="Pfam" id="PF01190">
    <property type="entry name" value="Pollen_Ole_e_1"/>
    <property type="match status" value="1"/>
</dbReference>
<dbReference type="eggNOG" id="ENOG502S4G1">
    <property type="taxonomic scope" value="Eukaryota"/>
</dbReference>
<sequence length="209" mass="23139">MISYYFLGQMVSVKMMICLVFLQTPATAAGKAEGLAAELPRREELVHWGGYGEEKLSTVVISGKLLCHAGAHDKLSGHPYPVSGASMAVFCGTSEKKKKSWAVGRTNNYGEFVIDLPSHLHAIPNLEKTCVVKVLHVPKSSPCGRAFTGKNKRIKLKSVGEDARIYTTHNINLIPKPSQEHKRTQESKQNIPYLSRVDGRFRHIKVSRA</sequence>
<protein>
    <recommendedName>
        <fullName evidence="4">Pollen Ole e 1 allergen and extensin family protein</fullName>
    </recommendedName>
</protein>
<evidence type="ECO:0008006" key="4">
    <source>
        <dbReference type="Google" id="ProtNLM"/>
    </source>
</evidence>
<gene>
    <name evidence="2" type="ORF">MIMGU_mgv1a025015mg</name>
</gene>
<dbReference type="STRING" id="4155.A0A022R1H1"/>
<dbReference type="PANTHER" id="PTHR47273">
    <property type="entry name" value="EXPRESSED PROTEIN"/>
    <property type="match status" value="1"/>
</dbReference>
<evidence type="ECO:0000313" key="3">
    <source>
        <dbReference type="Proteomes" id="UP000030748"/>
    </source>
</evidence>
<proteinExistence type="predicted"/>
<feature type="signal peptide" evidence="1">
    <location>
        <begin position="1"/>
        <end position="30"/>
    </location>
</feature>
<dbReference type="KEGG" id="egt:105962185"/>
<dbReference type="OrthoDB" id="744797at2759"/>